<keyword evidence="2" id="KW-0472">Membrane</keyword>
<dbReference type="InterPro" id="IPR013425">
    <property type="entry name" value="Autotrns_rpt"/>
</dbReference>
<organism evidence="5 6">
    <name type="scientific">Terrimicrobium sacchariphilum</name>
    <dbReference type="NCBI Taxonomy" id="690879"/>
    <lineage>
        <taxon>Bacteria</taxon>
        <taxon>Pseudomonadati</taxon>
        <taxon>Verrucomicrobiota</taxon>
        <taxon>Terrimicrobiia</taxon>
        <taxon>Terrimicrobiales</taxon>
        <taxon>Terrimicrobiaceae</taxon>
        <taxon>Terrimicrobium</taxon>
    </lineage>
</organism>
<keyword evidence="1 3" id="KW-0732">Signal</keyword>
<dbReference type="NCBIfam" id="TIGR02601">
    <property type="entry name" value="autotrns_rpt"/>
    <property type="match status" value="1"/>
</dbReference>
<keyword evidence="2" id="KW-0812">Transmembrane</keyword>
<accession>A0A146G5L7</accession>
<sequence>MKHSPSPSRWYGYSRNRLGLFCLAALSLVVGRTQAATDLTWDTGSGGGIQTANGNWDLTTTNWTSDGGASRVAWVNANLDNAIFTTIASAYNVTLTTPIVANNISFSSNGAGKVTLQSSQLTFGGTINVATGNVVAIGSQLSGAGSIVSAGTLTLSGATNNFTGGVTLNTGSNLILSGAGLGNDVLGTGLLTLNGGMLSTNLFTSETSLVNNMLFGGDFTFNHTTGGLSGAVDLGGATRTISGVGTNSATFSGVVTNGGIIISGAAGLGLSNVANTFSGGVTIASGSKLSYTGTSYSGSAGAVTAGSLGTGTLVFENGSTFVNTGSNSKLGNNMVANGNLSLNTNLMRFEGAFDLGGATRTITMLSTTGVTFAGKISNGGIIFAGTSGAISLTNTESDFAGGVTVGPNTNLSITGNSVGTPGAVTKGPLGTGVLTINGGKISTNYTSNIYNNTTVGGDFTIVPDASSYFYGDWDLGASVRTVDVRSEFTNRSLQLGNVIKGSGGLTFTTSTNSSYVSSIVMSGSASNTYTGVTTMNGAASTASLTLNKSGGATAIAGDLTITSGTVKYSSNNNQIADTSKVTVNGASAILDLAANRSDTVGTVVLDGGGSITGTGTSTLTSTGSFDFRSGSVTAILAGSGITLTKTTADSVTLSGVNTYTGATTITQGTLVLGTTGSIASSTIGFGVTDSASGLLTAQNTLFAFSGTLTLDLTSVTLTQASWTLFNGSAFGIGDLNLGNVTSNLAALTFVNDGSGNWSGTDASSRTWTFSEDLGTLSVVPEPATWALLGAGVLMLVIVRRRRIV</sequence>
<evidence type="ECO:0000256" key="3">
    <source>
        <dbReference type="SAM" id="SignalP"/>
    </source>
</evidence>
<gene>
    <name evidence="5" type="ORF">TSACC_2665</name>
</gene>
<evidence type="ECO:0000259" key="4">
    <source>
        <dbReference type="Pfam" id="PF07589"/>
    </source>
</evidence>
<evidence type="ECO:0000256" key="1">
    <source>
        <dbReference type="ARBA" id="ARBA00022729"/>
    </source>
</evidence>
<dbReference type="InParanoid" id="A0A146G5L7"/>
<keyword evidence="2" id="KW-1133">Transmembrane helix</keyword>
<protein>
    <submittedName>
        <fullName evidence="5">PEP-CTERM protein-sorting domain-containing protein</fullName>
    </submittedName>
</protein>
<evidence type="ECO:0000313" key="5">
    <source>
        <dbReference type="EMBL" id="GAT32267.1"/>
    </source>
</evidence>
<feature type="chain" id="PRO_5007524576" evidence="3">
    <location>
        <begin position="36"/>
        <end position="804"/>
    </location>
</feature>
<dbReference type="EMBL" id="BDCO01000002">
    <property type="protein sequence ID" value="GAT32267.1"/>
    <property type="molecule type" value="Genomic_DNA"/>
</dbReference>
<comment type="caution">
    <text evidence="5">The sequence shown here is derived from an EMBL/GenBank/DDBJ whole genome shotgun (WGS) entry which is preliminary data.</text>
</comment>
<dbReference type="Proteomes" id="UP000076023">
    <property type="component" value="Unassembled WGS sequence"/>
</dbReference>
<evidence type="ECO:0000256" key="2">
    <source>
        <dbReference type="SAM" id="Phobius"/>
    </source>
</evidence>
<keyword evidence="6" id="KW-1185">Reference proteome</keyword>
<evidence type="ECO:0000313" key="6">
    <source>
        <dbReference type="Proteomes" id="UP000076023"/>
    </source>
</evidence>
<dbReference type="Pfam" id="PF07589">
    <property type="entry name" value="PEP-CTERM"/>
    <property type="match status" value="1"/>
</dbReference>
<feature type="transmembrane region" description="Helical" evidence="2">
    <location>
        <begin position="782"/>
        <end position="798"/>
    </location>
</feature>
<dbReference type="NCBIfam" id="TIGR02595">
    <property type="entry name" value="PEP_CTERM"/>
    <property type="match status" value="1"/>
</dbReference>
<dbReference type="InterPro" id="IPR013424">
    <property type="entry name" value="Ice-binding_C"/>
</dbReference>
<dbReference type="AlphaFoldDB" id="A0A146G5L7"/>
<name>A0A146G5L7_TERSA</name>
<feature type="signal peptide" evidence="3">
    <location>
        <begin position="1"/>
        <end position="35"/>
    </location>
</feature>
<proteinExistence type="predicted"/>
<dbReference type="STRING" id="690879.TSACC_2665"/>
<reference evidence="6" key="1">
    <citation type="journal article" date="2017" name="Genome Announc.">
        <title>Draft Genome Sequence of Terrimicrobium sacchariphilum NM-5T, a Facultative Anaerobic Soil Bacterium of the Class Spartobacteria.</title>
        <authorList>
            <person name="Qiu Y.L."/>
            <person name="Tourlousse D.M."/>
            <person name="Matsuura N."/>
            <person name="Ohashi A."/>
            <person name="Sekiguchi Y."/>
        </authorList>
    </citation>
    <scope>NUCLEOTIDE SEQUENCE [LARGE SCALE GENOMIC DNA]</scope>
    <source>
        <strain evidence="6">NM-5</strain>
    </source>
</reference>
<dbReference type="RefSeq" id="WP_075078109.1">
    <property type="nucleotide sequence ID" value="NZ_BDCO01000002.1"/>
</dbReference>
<dbReference type="FunCoup" id="A0A146G5L7">
    <property type="interactions" value="3"/>
</dbReference>
<feature type="domain" description="Ice-binding protein C-terminal" evidence="4">
    <location>
        <begin position="779"/>
        <end position="802"/>
    </location>
</feature>